<comment type="caution">
    <text evidence="1">The sequence shown here is derived from an EMBL/GenBank/DDBJ whole genome shotgun (WGS) entry which is preliminary data.</text>
</comment>
<reference evidence="1 2" key="1">
    <citation type="submission" date="2014-11" db="EMBL/GenBank/DDBJ databases">
        <title>Genomics and ecophysiology of heterotrophic nitrogen fixing bacteria isolated from estuarine surface water.</title>
        <authorList>
            <person name="Bentzon-Tilia M."/>
            <person name="Severin I."/>
            <person name="Hansen L.H."/>
            <person name="Riemann L."/>
        </authorList>
    </citation>
    <scope>NUCLEOTIDE SEQUENCE [LARGE SCALE GENOMIC DNA]</scope>
    <source>
        <strain evidence="1 2">BAL398</strain>
    </source>
</reference>
<dbReference type="PATRIC" id="fig|1076.23.peg.128"/>
<name>A0A0D7F3C7_RHOPL</name>
<evidence type="ECO:0000313" key="1">
    <source>
        <dbReference type="EMBL" id="KIZ47290.1"/>
    </source>
</evidence>
<dbReference type="EMBL" id="JXXE01000095">
    <property type="protein sequence ID" value="KIZ47290.1"/>
    <property type="molecule type" value="Genomic_DNA"/>
</dbReference>
<proteinExistence type="predicted"/>
<evidence type="ECO:0000313" key="2">
    <source>
        <dbReference type="Proteomes" id="UP000032515"/>
    </source>
</evidence>
<organism evidence="1 2">
    <name type="scientific">Rhodopseudomonas palustris</name>
    <dbReference type="NCBI Taxonomy" id="1076"/>
    <lineage>
        <taxon>Bacteria</taxon>
        <taxon>Pseudomonadati</taxon>
        <taxon>Pseudomonadota</taxon>
        <taxon>Alphaproteobacteria</taxon>
        <taxon>Hyphomicrobiales</taxon>
        <taxon>Nitrobacteraceae</taxon>
        <taxon>Rhodopseudomonas</taxon>
    </lineage>
</organism>
<gene>
    <name evidence="1" type="ORF">OO17_05165</name>
</gene>
<evidence type="ECO:0008006" key="3">
    <source>
        <dbReference type="Google" id="ProtNLM"/>
    </source>
</evidence>
<protein>
    <recommendedName>
        <fullName evidence="3">LysM domain-containing protein</fullName>
    </recommendedName>
</protein>
<accession>A0A0D7F3C7</accession>
<dbReference type="Proteomes" id="UP000032515">
    <property type="component" value="Unassembled WGS sequence"/>
</dbReference>
<sequence length="3315" mass="346587">MLQPGVPLYLADGATPLTAPTLYYVLVGDPAQFPSMLTADTAWSDYSGGFVFVAPGASVADAKATVAAVNARLQPQSPGLQWLVWADDPNPAAIAKAQILTIAKSLGAGSGRIKGNSAVTFVNLSLQISAELEVAPSFDGTPPGLSLIPNVSGASGLVLQRQGAGQASLALPNDRPVLIPFAGASLGAFSFGFAPDRGSFFALFAPEDDSESPPASAEIRYFCGAASAPTRLRFPVMLGSFPDPRAPIAAQLPMLVTIDPLRPTDCVRTRFAFDLSQYGGTGPVLPVSAALRSTAGAALYLQPQSDAGFGLALRPGAGATQAAYLTPAGRYQLTRTPLLDVAAQTPIANDPLALMCGIFGSEFLLLADHDLLDFQGTRPAYATRYPPLDTPVEPGQGDTALLSDAFTTNWIQVIPGPDSATTFPGYIKQSFCAQAVDTVYYQSAAPSGEPFPIAVGARIADLSQVAAGQILPLAPYGYVYYSDQSIANPNPDIVAATFTGFETAVLSPARFDAVAADRCLGPLFFDMATLEALSGGFVQTPQGLLVGLNAGAMESATPAGSWQQLLLARSPQIPAQLLRFMHGTTPSSCPGGVGPFDVVSPYLSTALMNPSAFLVAADPTYLGAFDNVLQLGEYPIEIAVSNADTGPRLDLNCVLVFKLAKGRSFVELAADPSGWTDPDLFVGVGRAATISAQILAYIKQAQANSDEARATGGYDYFADFLARVTDVNWTGILALDAPLQLQHLPPDIAMLLCGMRSSKPLCCHHFGITTNAPKQAATVEETLQHSSLFGLIYYDYGFETPTTALDFQTLSLKALFANSLIKQFESRIAYSLAALFGDPTKLTVAGQNDFPATNTIVIDGALQLRDGQTSVVFVTSEQRVFSFPVDGGAYRALAALTVDSAGLAPVSESQDAGATTLIAGFTLDGALGFTTQPGISPVPIDLFSYGLDADYAGGLGYTGYGFRLLSQIPAQGLTPPPAIALHLDGLLLDPAASTPRQQSLMATLPLKMLGFSQAPDQAALKAVLVTGTGLDGVSPSFAIELQVMMGTMGALTTAAPLDGRLMLGWVPGATTAQSDKVGLLLAPPASMHDGTFHLQGVLPTQYGAVELLRPLLDKSYVYVLVLRNVLFALGAFPLYIPSTGERSLTFFGIPGGEGGDEGDGGVNLAWFFGEPDLSTPPAQAQLSTTTPALSVVPAVYVVAGIKVNYDVQSNDVIPIIINMLSQVPLSTKAALDDIVAGSVMIPVSYDPAAGVTVAVDLEFTPVSFQFVFSDPFVYGARLSIAAEPEPPKPTSAGGAVLRVDDEPPKKKGILSSLRGFVLEIAYRRISDNLGAWSGSFTWTKPIGTDDYQILLPTVGLIIYTNNDFRIDIGWPFTPDGIGLTQPFAVQFSIEGVPLRAAGGLYLAKLRSADAPGELGDNFAIIWRFGLGLSFGINKDFQKGPMSLNAGLIAFVTFEGFLASTHGTLDEAGVEYKWFAGQLGLEAYFSGSIDLKIISASISISATLVLQVAYETAHTTIIRFAFRVSIYVSFHIVFIRISFSFDADIDVLPPLKIGSGPPAQMFGPTPITARMVESRPQPVLAPRLRKQIHPQVAARFAAADVAAAPVELTLYFTVQPAVINSTSAAAPQAVAGLAIQLEPESQDPDDFANLVTSLAQYLLQAYGAGTTLTEQLAAITLRLDDGTFDGAVGDFLSSLKFKILPQANLTEAADFAFFPMLPQLALSYNGAQIAFDAPPLPADYAEQLQKYFNQLAQGLQLHQAAMKAAATSDFPTSAAGLVCGDMIVLLAKQLISNLDDIAEADPDLSFDEALTLLGPAGFAKLAGFMSRFALYGLRLPVPGSVPFGSELTGVYQLTGQQVALAQQSGKWITGFTLGYAPGQGAAASWIVFGADGKGQSVADDLGAGLVLDTMVQPSWLGAGGGFVALPPLATQPCPFYLPRTYAWTKADSQVGNLRPISDVLMSRLALFYAGGGSGAVAALAQLPGDAAPIALAASAALLVPLGLRRIVPQGQSTPLSNVFRLIGTDDSTRELLDELIDAGAASGATLTMLLGSGASSYATATKQDAIVLAKANLSTLNEPPTLMADATPMLRAAAALPPSSATLADADAFAQLVWEVSVVNADGFYLHIDDVPDDAFRNGDAQIALLAQFAPVGATSALQPWSNCFVLDAVPDNAKGAVAATVSDASGDWVTTTPASLAGSVGFSIDWPAPPATPGLGATPTPQQQAAYAEALYSLLQYRVVSIEAATPRVAALVGGAVSLPTNWSLPIGPNQAERDADWIFTNSVAVAALLGQSNRYAGIGATVGFSIQLLDIYGNALPGDNNLGVPFVYNDALLGVEAWPGLRSYYAFAAGSGDVAMTLQLTFNPADLGAGALSADDPVALGDALGAYQQIYDQLSDPLQVGNPGAAIQLETILSAAPLAQTKDGEALRAVLTAYVQTIIGYLVSAIAGNKPPVPDPLLAEFSLQKDYVGQLPSDIFELTVDLVFARAADTVVPAIAAAMPGVERINSRIAAAVSLATQGATTDGPDMQLSAFAQAFESAWYGFDGGSTQLKLAEGVAASNAQARAKRVAKLGAVRAAAVDAAPTKALAPLWCVRVGAGAGIAVTFPNAAATPAAADLPLCCSPLPLSTILITEIVKVRVYAATWTGTGRDVIADQDHLFTGIDMDVWGAQFLAAVDAVFEPLMATATATLDAARYADLAANKQSLADQIATGLAAVLQIPGQSAQIGDAVERFRQALLQTLTTDYALASVVQIPATVALAGTDEPSAPPQLFGKVSDPSLSAAARQAFTLSSANLTLADGAEPLIYLASARNPAAAAYLDLHTDYDVSFLEHDFEPDRKRYGYEPSSWLSFIVPAYLPADTAKPALNFATGRNAIPVPLRSYPAMPVISSQAVAVSSDIVSIAEALLWAYSFTVSAPSAAQDELTLLVLLNDPPLAGQMARATRSLHANVGGDDPPRPPPADLFEALARFAFEYPQISPHLAEVPAAAFDGADPVVPRKALQRFDELIGGVALTWASWIAGHLGARATRLTKRLQRATTTASVPRATWRYVVDFSTRPDLTVTRSIDESGTLPPWPSIEGYTTPSGSESKAVYKRIGSGEVPASLAFALAELFMVAGQSAHVMANVVRNANLVPPGMPAGTSVDPGFVYTTPWTELKDPIGPALEVTTPIIVGSGAATLSAAVDLLLQPFVDGPPVPGVEAATMRLLVNGGYAYTLADGGPDQQLLSRSAIFLADQQIALTVAPSDPASLATFKQDLVTALRDWQASFDPSQSGAFIGLLLTLFTQTSDQQVALSRLDDVRIPVPDGQPGWWTG</sequence>